<accession>A0A9D0ZGS9</accession>
<keyword evidence="6 11" id="KW-0680">Restriction system</keyword>
<dbReference type="InterPro" id="IPR014001">
    <property type="entry name" value="Helicase_ATP-bd"/>
</dbReference>
<feature type="domain" description="Helicase ATP-binding" evidence="12">
    <location>
        <begin position="254"/>
        <end position="402"/>
    </location>
</feature>
<comment type="caution">
    <text evidence="13">The sequence shown here is derived from an EMBL/GenBank/DDBJ whole genome shotgun (WGS) entry which is preliminary data.</text>
</comment>
<evidence type="ECO:0000313" key="14">
    <source>
        <dbReference type="Proteomes" id="UP000886787"/>
    </source>
</evidence>
<evidence type="ECO:0000259" key="12">
    <source>
        <dbReference type="PROSITE" id="PS51192"/>
    </source>
</evidence>
<dbReference type="Pfam" id="PF12008">
    <property type="entry name" value="EcoR124_C"/>
    <property type="match status" value="1"/>
</dbReference>
<dbReference type="CDD" id="cd18800">
    <property type="entry name" value="SF2_C_EcoR124I-like"/>
    <property type="match status" value="1"/>
</dbReference>
<dbReference type="Gene3D" id="3.90.1570.50">
    <property type="match status" value="1"/>
</dbReference>
<evidence type="ECO:0000256" key="10">
    <source>
        <dbReference type="ARBA" id="ARBA00023125"/>
    </source>
</evidence>
<dbReference type="Pfam" id="PF04313">
    <property type="entry name" value="HSDR_N"/>
    <property type="match status" value="1"/>
</dbReference>
<dbReference type="NCBIfam" id="TIGR00348">
    <property type="entry name" value="hsdR"/>
    <property type="match status" value="1"/>
</dbReference>
<keyword evidence="7 13" id="KW-0255">Endonuclease</keyword>
<dbReference type="EC" id="3.1.21.3" evidence="11"/>
<keyword evidence="10 11" id="KW-0238">DNA-binding</keyword>
<evidence type="ECO:0000256" key="6">
    <source>
        <dbReference type="ARBA" id="ARBA00022747"/>
    </source>
</evidence>
<dbReference type="InterPro" id="IPR055180">
    <property type="entry name" value="HsdR_RecA-like_helicase_dom_2"/>
</dbReference>
<proteinExistence type="inferred from homology"/>
<dbReference type="GO" id="GO:0009307">
    <property type="term" value="P:DNA restriction-modification system"/>
    <property type="evidence" value="ECO:0007669"/>
    <property type="project" value="UniProtKB-KW"/>
</dbReference>
<dbReference type="Proteomes" id="UP000886787">
    <property type="component" value="Unassembled WGS sequence"/>
</dbReference>
<reference evidence="13" key="1">
    <citation type="submission" date="2020-10" db="EMBL/GenBank/DDBJ databases">
        <authorList>
            <person name="Gilroy R."/>
        </authorList>
    </citation>
    <scope>NUCLEOTIDE SEQUENCE</scope>
    <source>
        <strain evidence="13">ChiSjej1B19-3389</strain>
    </source>
</reference>
<dbReference type="InterPro" id="IPR004473">
    <property type="entry name" value="Restrct_endonuc_typeI_HsdR"/>
</dbReference>
<dbReference type="SUPFAM" id="SSF52540">
    <property type="entry name" value="P-loop containing nucleoside triphosphate hydrolases"/>
    <property type="match status" value="1"/>
</dbReference>
<reference evidence="13" key="2">
    <citation type="journal article" date="2021" name="PeerJ">
        <title>Extensive microbial diversity within the chicken gut microbiome revealed by metagenomics and culture.</title>
        <authorList>
            <person name="Gilroy R."/>
            <person name="Ravi A."/>
            <person name="Getino M."/>
            <person name="Pursley I."/>
            <person name="Horton D.L."/>
            <person name="Alikhan N.F."/>
            <person name="Baker D."/>
            <person name="Gharbi K."/>
            <person name="Hall N."/>
            <person name="Watson M."/>
            <person name="Adriaenssens E.M."/>
            <person name="Foster-Nyarko E."/>
            <person name="Jarju S."/>
            <person name="Secka A."/>
            <person name="Antonio M."/>
            <person name="Oren A."/>
            <person name="Chaudhuri R.R."/>
            <person name="La Ragione R."/>
            <person name="Hildebrand F."/>
            <person name="Pallen M.J."/>
        </authorList>
    </citation>
    <scope>NUCLEOTIDE SEQUENCE</scope>
    <source>
        <strain evidence="13">ChiSjej1B19-3389</strain>
    </source>
</reference>
<evidence type="ECO:0000313" key="13">
    <source>
        <dbReference type="EMBL" id="HIQ79877.1"/>
    </source>
</evidence>
<dbReference type="SMART" id="SM00487">
    <property type="entry name" value="DEXDc"/>
    <property type="match status" value="1"/>
</dbReference>
<evidence type="ECO:0000256" key="2">
    <source>
        <dbReference type="ARBA" id="ARBA00008598"/>
    </source>
</evidence>
<sequence>MPYQEEAQLETQLTNFLQSTGYAKIKLPNETALVENLKTQLFLVNRERLHNRMLTNTELKSVLQHFACRNVFDCAKVLREPFILHRDDKSRVYIHFWEQNAYDANIFQLARQTTVHGNRSNRYDLLLLINGLPLVQIELKRRGVDLKEAFYQIRRYRHDCCAGLYNCLQLFVISNGTDTKYFSNTDHTLAYTDTFYWTDAHNRRIADLSAFASTFLRKQRLWEILTHYMVLNASEKSLMVMRPYQIHACKALVRHALYTAGNGYIWHTTGSGKTLTAFKASKLLSACPCVKKVFLLVDRRDLDMQTCEEFNKLEAGCIDCTDKTDALILQIQNPVKQLIITTIQKMSRAVRLPKYQSCMAAYKKEKLIFIVDECHRSQFGQMHRTIQKYFQNAQYFGFTGTPRFKENQSRDGRSTADIFQTCLHAYLMKDAILDCNVLGFSVEYFHARSSEWGAESRTLQLEGACYNRDRQVAAVAEQILLMHNRKTCNRKYNALFAIESVEMLVKYYDYFRSVSHDLKIAAVFTFHANTDTTHLAETPRDSLERIIADYNRMFACNYTTERYSEYVCDLSRKVKNVQIDILLVVGMFLTGFDSKMLNTLYIDKNMQYHDLLQAYSRTNRVESATKPHGNIVCFRNLKEKTDQAVCLFSKTDCTDTVLRAGYSTYLAKCRQALVELYALAPTPQSVDTFTAKEIKEAFIGAFRTLSKVLICLQSFAEFSFEDSGIAITPRLFQDYKSKYLKIIKETRHCKTCAPASSRSTDFSLEIFHTDTINVEYIMHLIRNVTLTDQEKQEKEIAAIIEKIDQSDVLQLQLKGNLIKGFLTSVLPSLPTGSHIQQAYQAFERQQKERELFCFAQENHISASVVEKEINNFMLSGNIRRSAIIQNIHKSFREKKQLTDKIAMFIREYTLKYE</sequence>
<evidence type="ECO:0000256" key="8">
    <source>
        <dbReference type="ARBA" id="ARBA00022801"/>
    </source>
</evidence>
<keyword evidence="5 11" id="KW-0547">Nucleotide-binding</keyword>
<comment type="catalytic activity">
    <reaction evidence="1 11">
        <text>Endonucleolytic cleavage of DNA to give random double-stranded fragments with terminal 5'-phosphates, ATP is simultaneously hydrolyzed.</text>
        <dbReference type="EC" id="3.1.21.3"/>
    </reaction>
</comment>
<dbReference type="Pfam" id="PF18766">
    <property type="entry name" value="SWI2_SNF2"/>
    <property type="match status" value="1"/>
</dbReference>
<comment type="subunit">
    <text evidence="3 11">The type I restriction/modification system is composed of three polypeptides R, M and S.</text>
</comment>
<comment type="similarity">
    <text evidence="2 11">Belongs to the HsdR family.</text>
</comment>
<dbReference type="InterPro" id="IPR007409">
    <property type="entry name" value="Restrct_endonuc_type1_HsdR_N"/>
</dbReference>
<dbReference type="InterPro" id="IPR040980">
    <property type="entry name" value="SWI2_SNF2"/>
</dbReference>
<dbReference type="Pfam" id="PF22679">
    <property type="entry name" value="T1R_D3-like"/>
    <property type="match status" value="1"/>
</dbReference>
<keyword evidence="4" id="KW-0540">Nuclease</keyword>
<dbReference type="AlphaFoldDB" id="A0A9D0ZGS9"/>
<dbReference type="PANTHER" id="PTHR30195:SF16">
    <property type="entry name" value="TYPE I RESTRICTION ENZYME ENDONUCLEASE SUBUNIT"/>
    <property type="match status" value="1"/>
</dbReference>
<dbReference type="InterPro" id="IPR051268">
    <property type="entry name" value="Type-I_R_enzyme_R_subunit"/>
</dbReference>
<dbReference type="EMBL" id="DVFW01000007">
    <property type="protein sequence ID" value="HIQ79877.1"/>
    <property type="molecule type" value="Genomic_DNA"/>
</dbReference>
<name>A0A9D0ZGS9_9FIRM</name>
<keyword evidence="8 11" id="KW-0378">Hydrolase</keyword>
<dbReference type="Gene3D" id="3.40.50.300">
    <property type="entry name" value="P-loop containing nucleotide triphosphate hydrolases"/>
    <property type="match status" value="2"/>
</dbReference>
<comment type="function">
    <text evidence="11">Subunit R is required for both nuclease and ATPase activities, but not for modification.</text>
</comment>
<dbReference type="PANTHER" id="PTHR30195">
    <property type="entry name" value="TYPE I SITE-SPECIFIC DEOXYRIBONUCLEASE PROTEIN SUBUNIT M AND R"/>
    <property type="match status" value="1"/>
</dbReference>
<dbReference type="GO" id="GO:0005524">
    <property type="term" value="F:ATP binding"/>
    <property type="evidence" value="ECO:0007669"/>
    <property type="project" value="UniProtKB-KW"/>
</dbReference>
<gene>
    <name evidence="13" type="ORF">IAD32_01165</name>
</gene>
<evidence type="ECO:0000256" key="7">
    <source>
        <dbReference type="ARBA" id="ARBA00022759"/>
    </source>
</evidence>
<evidence type="ECO:0000256" key="5">
    <source>
        <dbReference type="ARBA" id="ARBA00022741"/>
    </source>
</evidence>
<evidence type="ECO:0000256" key="9">
    <source>
        <dbReference type="ARBA" id="ARBA00022840"/>
    </source>
</evidence>
<keyword evidence="9 11" id="KW-0067">ATP-binding</keyword>
<dbReference type="PROSITE" id="PS51192">
    <property type="entry name" value="HELICASE_ATP_BIND_1"/>
    <property type="match status" value="1"/>
</dbReference>
<protein>
    <recommendedName>
        <fullName evidence="11">Type I restriction enzyme endonuclease subunit</fullName>
        <shortName evidence="11">R protein</shortName>
        <ecNumber evidence="11">3.1.21.3</ecNumber>
    </recommendedName>
    <alternativeName>
        <fullName evidence="11">Type-1 restriction enzyme R protein</fullName>
    </alternativeName>
</protein>
<evidence type="ECO:0000256" key="3">
    <source>
        <dbReference type="ARBA" id="ARBA00011296"/>
    </source>
</evidence>
<evidence type="ECO:0000256" key="11">
    <source>
        <dbReference type="RuleBase" id="RU364115"/>
    </source>
</evidence>
<evidence type="ECO:0000256" key="4">
    <source>
        <dbReference type="ARBA" id="ARBA00022722"/>
    </source>
</evidence>
<dbReference type="CDD" id="cd22332">
    <property type="entry name" value="HsdR_N"/>
    <property type="match status" value="1"/>
</dbReference>
<dbReference type="GO" id="GO:0003677">
    <property type="term" value="F:DNA binding"/>
    <property type="evidence" value="ECO:0007669"/>
    <property type="project" value="UniProtKB-KW"/>
</dbReference>
<dbReference type="InterPro" id="IPR022625">
    <property type="entry name" value="TypeI_RM_Rsu_C"/>
</dbReference>
<evidence type="ECO:0000256" key="1">
    <source>
        <dbReference type="ARBA" id="ARBA00000851"/>
    </source>
</evidence>
<dbReference type="GO" id="GO:0009035">
    <property type="term" value="F:type I site-specific deoxyribonuclease activity"/>
    <property type="evidence" value="ECO:0007669"/>
    <property type="project" value="UniProtKB-EC"/>
</dbReference>
<organism evidence="13 14">
    <name type="scientific">Candidatus Scatavimonas merdigallinarum</name>
    <dbReference type="NCBI Taxonomy" id="2840914"/>
    <lineage>
        <taxon>Bacteria</taxon>
        <taxon>Bacillati</taxon>
        <taxon>Bacillota</taxon>
        <taxon>Clostridia</taxon>
        <taxon>Eubacteriales</taxon>
        <taxon>Oscillospiraceae</taxon>
        <taxon>Oscillospiraceae incertae sedis</taxon>
        <taxon>Candidatus Scatavimonas</taxon>
    </lineage>
</organism>
<dbReference type="InterPro" id="IPR027417">
    <property type="entry name" value="P-loop_NTPase"/>
</dbReference>